<dbReference type="GeneID" id="19209923"/>
<protein>
    <submittedName>
        <fullName evidence="1">Uncharacterized protein</fullName>
    </submittedName>
</protein>
<dbReference type="KEGG" id="cput:CONPUDRAFT_79410"/>
<gene>
    <name evidence="1" type="ORF">CONPUDRAFT_79410</name>
</gene>
<name>A0A5M3N882_CONPW</name>
<dbReference type="AlphaFoldDB" id="A0A5M3N882"/>
<dbReference type="Proteomes" id="UP000053558">
    <property type="component" value="Unassembled WGS sequence"/>
</dbReference>
<reference evidence="2" key="1">
    <citation type="journal article" date="2012" name="Science">
        <title>The Paleozoic origin of enzymatic lignin decomposition reconstructed from 31 fungal genomes.</title>
        <authorList>
            <person name="Floudas D."/>
            <person name="Binder M."/>
            <person name="Riley R."/>
            <person name="Barry K."/>
            <person name="Blanchette R.A."/>
            <person name="Henrissat B."/>
            <person name="Martinez A.T."/>
            <person name="Otillar R."/>
            <person name="Spatafora J.W."/>
            <person name="Yadav J.S."/>
            <person name="Aerts A."/>
            <person name="Benoit I."/>
            <person name="Boyd A."/>
            <person name="Carlson A."/>
            <person name="Copeland A."/>
            <person name="Coutinho P.M."/>
            <person name="de Vries R.P."/>
            <person name="Ferreira P."/>
            <person name="Findley K."/>
            <person name="Foster B."/>
            <person name="Gaskell J."/>
            <person name="Glotzer D."/>
            <person name="Gorecki P."/>
            <person name="Heitman J."/>
            <person name="Hesse C."/>
            <person name="Hori C."/>
            <person name="Igarashi K."/>
            <person name="Jurgens J.A."/>
            <person name="Kallen N."/>
            <person name="Kersten P."/>
            <person name="Kohler A."/>
            <person name="Kuees U."/>
            <person name="Kumar T.K.A."/>
            <person name="Kuo A."/>
            <person name="LaButti K."/>
            <person name="Larrondo L.F."/>
            <person name="Lindquist E."/>
            <person name="Ling A."/>
            <person name="Lombard V."/>
            <person name="Lucas S."/>
            <person name="Lundell T."/>
            <person name="Martin R."/>
            <person name="McLaughlin D.J."/>
            <person name="Morgenstern I."/>
            <person name="Morin E."/>
            <person name="Murat C."/>
            <person name="Nagy L.G."/>
            <person name="Nolan M."/>
            <person name="Ohm R.A."/>
            <person name="Patyshakuliyeva A."/>
            <person name="Rokas A."/>
            <person name="Ruiz-Duenas F.J."/>
            <person name="Sabat G."/>
            <person name="Salamov A."/>
            <person name="Samejima M."/>
            <person name="Schmutz J."/>
            <person name="Slot J.C."/>
            <person name="St John F."/>
            <person name="Stenlid J."/>
            <person name="Sun H."/>
            <person name="Sun S."/>
            <person name="Syed K."/>
            <person name="Tsang A."/>
            <person name="Wiebenga A."/>
            <person name="Young D."/>
            <person name="Pisabarro A."/>
            <person name="Eastwood D.C."/>
            <person name="Martin F."/>
            <person name="Cullen D."/>
            <person name="Grigoriev I.V."/>
            <person name="Hibbett D.S."/>
        </authorList>
    </citation>
    <scope>NUCLEOTIDE SEQUENCE [LARGE SCALE GENOMIC DNA]</scope>
    <source>
        <strain evidence="2">RWD-64-598 SS2</strain>
    </source>
</reference>
<dbReference type="EMBL" id="JH711573">
    <property type="protein sequence ID" value="EIW87314.1"/>
    <property type="molecule type" value="Genomic_DNA"/>
</dbReference>
<evidence type="ECO:0000313" key="2">
    <source>
        <dbReference type="Proteomes" id="UP000053558"/>
    </source>
</evidence>
<proteinExistence type="predicted"/>
<evidence type="ECO:0000313" key="1">
    <source>
        <dbReference type="EMBL" id="EIW87314.1"/>
    </source>
</evidence>
<sequence>MCARENHTANPGKACVAVKLAVVAGDNMRNKETVFFPCNCDTLRVWLFFPLEKHPCNSCAEH</sequence>
<keyword evidence="2" id="KW-1185">Reference proteome</keyword>
<organism evidence="1 2">
    <name type="scientific">Coniophora puteana (strain RWD-64-598)</name>
    <name type="common">Brown rot fungus</name>
    <dbReference type="NCBI Taxonomy" id="741705"/>
    <lineage>
        <taxon>Eukaryota</taxon>
        <taxon>Fungi</taxon>
        <taxon>Dikarya</taxon>
        <taxon>Basidiomycota</taxon>
        <taxon>Agaricomycotina</taxon>
        <taxon>Agaricomycetes</taxon>
        <taxon>Agaricomycetidae</taxon>
        <taxon>Boletales</taxon>
        <taxon>Coniophorineae</taxon>
        <taxon>Coniophoraceae</taxon>
        <taxon>Coniophora</taxon>
    </lineage>
</organism>
<accession>A0A5M3N882</accession>
<comment type="caution">
    <text evidence="1">The sequence shown here is derived from an EMBL/GenBank/DDBJ whole genome shotgun (WGS) entry which is preliminary data.</text>
</comment>
<dbReference type="RefSeq" id="XP_007762867.1">
    <property type="nucleotide sequence ID" value="XM_007764677.1"/>
</dbReference>